<keyword evidence="2" id="KW-1185">Reference proteome</keyword>
<reference evidence="2" key="1">
    <citation type="journal article" date="2013" name="Genome Announc.">
        <title>Draft genome sequence of the ascomycete Phaeoacremonium aleophilum strain UCR-PA7, a causal agent of the esca disease complex in grapevines.</title>
        <authorList>
            <person name="Blanco-Ulate B."/>
            <person name="Rolshausen P."/>
            <person name="Cantu D."/>
        </authorList>
    </citation>
    <scope>NUCLEOTIDE SEQUENCE [LARGE SCALE GENOMIC DNA]</scope>
    <source>
        <strain evidence="2">UCR-PA7</strain>
    </source>
</reference>
<name>R8BRP1_PHAM7</name>
<accession>R8BRP1</accession>
<proteinExistence type="predicted"/>
<dbReference type="EMBL" id="KB932933">
    <property type="protein sequence ID" value="EOO02048.1"/>
    <property type="molecule type" value="Genomic_DNA"/>
</dbReference>
<organism evidence="1 2">
    <name type="scientific">Phaeoacremonium minimum (strain UCR-PA7)</name>
    <name type="common">Esca disease fungus</name>
    <name type="synonym">Togninia minima</name>
    <dbReference type="NCBI Taxonomy" id="1286976"/>
    <lineage>
        <taxon>Eukaryota</taxon>
        <taxon>Fungi</taxon>
        <taxon>Dikarya</taxon>
        <taxon>Ascomycota</taxon>
        <taxon>Pezizomycotina</taxon>
        <taxon>Sordariomycetes</taxon>
        <taxon>Sordariomycetidae</taxon>
        <taxon>Togniniales</taxon>
        <taxon>Togniniaceae</taxon>
        <taxon>Phaeoacremonium</taxon>
    </lineage>
</organism>
<evidence type="ECO:0000313" key="2">
    <source>
        <dbReference type="Proteomes" id="UP000014074"/>
    </source>
</evidence>
<sequence>MFSRFGEMDDLYLPLGHPASSTGPRYSDAGSQGLDTSFSFMDPQMVSEDPAAMDGFRTAHDDLCLDRPDCLTLGVYNTPDVFHRNPPSHMAFRARHSLPIAPAGHNIPQTMYQPDMFGNVSYADIQQMQTPNSLQNAAGAFANPFETFSQVESHGMPWISHYMARAKIFSPTMMRG</sequence>
<evidence type="ECO:0000313" key="1">
    <source>
        <dbReference type="EMBL" id="EOO02048.1"/>
    </source>
</evidence>
<dbReference type="KEGG" id="tmn:UCRPA7_2432"/>
<dbReference type="AlphaFoldDB" id="R8BRP1"/>
<dbReference type="HOGENOM" id="CLU_1526218_0_0_1"/>
<protein>
    <submittedName>
        <fullName evidence="1">Uncharacterized protein</fullName>
    </submittedName>
</protein>
<dbReference type="GeneID" id="19322681"/>
<dbReference type="Proteomes" id="UP000014074">
    <property type="component" value="Unassembled WGS sequence"/>
</dbReference>
<dbReference type="RefSeq" id="XP_007913140.1">
    <property type="nucleotide sequence ID" value="XM_007914949.1"/>
</dbReference>
<gene>
    <name evidence="1" type="ORF">UCRPA7_2432</name>
</gene>